<dbReference type="Proteomes" id="UP000005435">
    <property type="component" value="Chromosome"/>
</dbReference>
<dbReference type="InterPro" id="IPR001956">
    <property type="entry name" value="CBM3"/>
</dbReference>
<feature type="domain" description="CBM3" evidence="7">
    <location>
        <begin position="473"/>
        <end position="623"/>
    </location>
</feature>
<dbReference type="InterPro" id="IPR036439">
    <property type="entry name" value="Dockerin_dom_sf"/>
</dbReference>
<reference evidence="9 10" key="2">
    <citation type="journal article" date="2012" name="Stand. Genomic Sci.">
        <title>Complete Genome Sequence of Clostridium clariflavum DSM 19732.</title>
        <authorList>
            <person name="Izquierdo J.A."/>
            <person name="Goodwin L."/>
            <person name="Davenport K.W."/>
            <person name="Teshima H."/>
            <person name="Bruce D."/>
            <person name="Detter C."/>
            <person name="Tapia R."/>
            <person name="Han S."/>
            <person name="Land M."/>
            <person name="Hauser L."/>
            <person name="Jeffries C.D."/>
            <person name="Han J."/>
            <person name="Pitluck S."/>
            <person name="Nolan M."/>
            <person name="Chen A."/>
            <person name="Huntemann M."/>
            <person name="Mavromatis K."/>
            <person name="Mikhailova N."/>
            <person name="Liolios K."/>
            <person name="Woyke T."/>
            <person name="Lynd L.R."/>
        </authorList>
    </citation>
    <scope>NUCLEOTIDE SEQUENCE [LARGE SCALE GENOMIC DNA]</scope>
    <source>
        <strain evidence="10">DSM 19732 / NBRC 101661 / EBR45</strain>
    </source>
</reference>
<dbReference type="EMBL" id="CP003065">
    <property type="protein sequence ID" value="AEV68203.1"/>
    <property type="molecule type" value="Genomic_DNA"/>
</dbReference>
<evidence type="ECO:0000256" key="4">
    <source>
        <dbReference type="ARBA" id="ARBA00023326"/>
    </source>
</evidence>
<reference evidence="10" key="1">
    <citation type="submission" date="2011-12" db="EMBL/GenBank/DDBJ databases">
        <title>Complete sequence of Clostridium clariflavum DSM 19732.</title>
        <authorList>
            <consortium name="US DOE Joint Genome Institute"/>
            <person name="Lucas S."/>
            <person name="Han J."/>
            <person name="Lapidus A."/>
            <person name="Cheng J.-F."/>
            <person name="Goodwin L."/>
            <person name="Pitluck S."/>
            <person name="Peters L."/>
            <person name="Teshima H."/>
            <person name="Detter J.C."/>
            <person name="Han C."/>
            <person name="Tapia R."/>
            <person name="Land M."/>
            <person name="Hauser L."/>
            <person name="Kyrpides N."/>
            <person name="Ivanova N."/>
            <person name="Pagani I."/>
            <person name="Kitzmiller T."/>
            <person name="Lynd L."/>
            <person name="Izquierdo J."/>
            <person name="Woyke T."/>
        </authorList>
    </citation>
    <scope>NUCLEOTIDE SEQUENCE [LARGE SCALE GENOMIC DNA]</scope>
    <source>
        <strain evidence="10">DSM 19732 / NBRC 101661 / EBR45</strain>
    </source>
</reference>
<gene>
    <name evidence="9" type="ordered locus">Clocl_1567</name>
</gene>
<dbReference type="GO" id="GO:0030248">
    <property type="term" value="F:cellulose binding"/>
    <property type="evidence" value="ECO:0007669"/>
    <property type="project" value="InterPro"/>
</dbReference>
<dbReference type="SUPFAM" id="SSF63446">
    <property type="entry name" value="Type I dockerin domain"/>
    <property type="match status" value="1"/>
</dbReference>
<dbReference type="HOGENOM" id="CLU_008926_0_2_9"/>
<dbReference type="InterPro" id="IPR036966">
    <property type="entry name" value="CBM3_sf"/>
</dbReference>
<dbReference type="PROSITE" id="PS00018">
    <property type="entry name" value="EF_HAND_1"/>
    <property type="match status" value="1"/>
</dbReference>
<dbReference type="Gene3D" id="1.50.10.10">
    <property type="match status" value="1"/>
</dbReference>
<evidence type="ECO:0000256" key="3">
    <source>
        <dbReference type="ARBA" id="ARBA00023295"/>
    </source>
</evidence>
<dbReference type="PROSITE" id="PS00592">
    <property type="entry name" value="GH9_2"/>
    <property type="match status" value="1"/>
</dbReference>
<keyword evidence="1 5" id="KW-0378">Hydrolase</keyword>
<protein>
    <recommendedName>
        <fullName evidence="6">Endoglucanase</fullName>
        <ecNumber evidence="6">3.2.1.4</ecNumber>
    </recommendedName>
</protein>
<keyword evidence="3 5" id="KW-0326">Glycosidase</keyword>
<dbReference type="Pfam" id="PF00404">
    <property type="entry name" value="Dockerin_1"/>
    <property type="match status" value="1"/>
</dbReference>
<evidence type="ECO:0000256" key="1">
    <source>
        <dbReference type="ARBA" id="ARBA00022801"/>
    </source>
</evidence>
<keyword evidence="2 5" id="KW-0119">Carbohydrate metabolism</keyword>
<dbReference type="Gene3D" id="2.60.40.710">
    <property type="entry name" value="Endoglucanase-like"/>
    <property type="match status" value="1"/>
</dbReference>
<dbReference type="InterPro" id="IPR018221">
    <property type="entry name" value="Glyco_hydro_9_His_AS"/>
</dbReference>
<dbReference type="AlphaFoldDB" id="G8M2T9"/>
<evidence type="ECO:0000256" key="5">
    <source>
        <dbReference type="PROSITE-ProRule" id="PRU10059"/>
    </source>
</evidence>
<dbReference type="SUPFAM" id="SSF49384">
    <property type="entry name" value="Carbohydrate-binding domain"/>
    <property type="match status" value="1"/>
</dbReference>
<dbReference type="eggNOG" id="COG4733">
    <property type="taxonomic scope" value="Bacteria"/>
</dbReference>
<keyword evidence="10" id="KW-1185">Reference proteome</keyword>
<proteinExistence type="inferred from homology"/>
<evidence type="ECO:0000313" key="10">
    <source>
        <dbReference type="Proteomes" id="UP000005435"/>
    </source>
</evidence>
<comment type="catalytic activity">
    <reaction evidence="6">
        <text>Endohydrolysis of (1-&gt;4)-beta-D-glucosidic linkages in cellulose, lichenin and cereal beta-D-glucans.</text>
        <dbReference type="EC" id="3.2.1.4"/>
    </reaction>
</comment>
<evidence type="ECO:0000256" key="6">
    <source>
        <dbReference type="RuleBase" id="RU361166"/>
    </source>
</evidence>
<dbReference type="PROSITE" id="PS51172">
    <property type="entry name" value="CBM3"/>
    <property type="match status" value="1"/>
</dbReference>
<dbReference type="PROSITE" id="PS51766">
    <property type="entry name" value="DOCKERIN"/>
    <property type="match status" value="1"/>
</dbReference>
<evidence type="ECO:0000256" key="2">
    <source>
        <dbReference type="ARBA" id="ARBA00023277"/>
    </source>
</evidence>
<dbReference type="InterPro" id="IPR002105">
    <property type="entry name" value="Dockerin_1_rpt"/>
</dbReference>
<dbReference type="STRING" id="720554.Clocl_1567"/>
<dbReference type="InterPro" id="IPR008965">
    <property type="entry name" value="CBM2/CBM3_carb-bd_dom_sf"/>
</dbReference>
<evidence type="ECO:0000313" key="9">
    <source>
        <dbReference type="EMBL" id="AEV68203.1"/>
    </source>
</evidence>
<dbReference type="KEGG" id="ccl:Clocl_1567"/>
<feature type="signal peptide" evidence="6">
    <location>
        <begin position="1"/>
        <end position="24"/>
    </location>
</feature>
<comment type="similarity">
    <text evidence="5 6">Belongs to the glycosyl hydrolase 9 (cellulase E) family.</text>
</comment>
<dbReference type="EC" id="3.2.1.4" evidence="6"/>
<accession>G8M2T9</accession>
<dbReference type="Pfam" id="PF00942">
    <property type="entry name" value="CBM_3"/>
    <property type="match status" value="1"/>
</dbReference>
<feature type="chain" id="PRO_5005133021" description="Endoglucanase" evidence="6">
    <location>
        <begin position="25"/>
        <end position="710"/>
    </location>
</feature>
<dbReference type="InterPro" id="IPR012341">
    <property type="entry name" value="6hp_glycosidase-like_sf"/>
</dbReference>
<dbReference type="Gene3D" id="1.10.1330.10">
    <property type="entry name" value="Dockerin domain"/>
    <property type="match status" value="1"/>
</dbReference>
<dbReference type="SUPFAM" id="SSF48208">
    <property type="entry name" value="Six-hairpin glycosidases"/>
    <property type="match status" value="1"/>
</dbReference>
<feature type="active site" evidence="5">
    <location>
        <position position="389"/>
    </location>
</feature>
<keyword evidence="6" id="KW-0732">Signal</keyword>
<keyword evidence="6" id="KW-0136">Cellulose degradation</keyword>
<dbReference type="InterPro" id="IPR016134">
    <property type="entry name" value="Dockerin_dom"/>
</dbReference>
<dbReference type="InterPro" id="IPR018247">
    <property type="entry name" value="EF_Hand_1_Ca_BS"/>
</dbReference>
<dbReference type="PANTHER" id="PTHR22298">
    <property type="entry name" value="ENDO-1,4-BETA-GLUCANASE"/>
    <property type="match status" value="1"/>
</dbReference>
<dbReference type="InterPro" id="IPR001701">
    <property type="entry name" value="Glyco_hydro_9"/>
</dbReference>
<dbReference type="SMART" id="SM01067">
    <property type="entry name" value="CBM_3"/>
    <property type="match status" value="1"/>
</dbReference>
<name>G8M2T9_ACECE</name>
<dbReference type="GO" id="GO:0008810">
    <property type="term" value="F:cellulase activity"/>
    <property type="evidence" value="ECO:0007669"/>
    <property type="project" value="UniProtKB-EC"/>
</dbReference>
<sequence length="710" mass="80723" precursor="true">MKKLIGLTLIVLCLVTIIPQSVIADEPKFNYVDAFAKSILFYEANWCGPDAGNNRIKWRGPCHIEDGKDVGLDLTGGFHDCGDHVKFGLPQCASASTLAWAYYEFSDVFIEKGQDEYMLNILKHFCDYFMKCYPEKNKFYYQVGDGDIDHQYWGPPELQTYDRPTYYVATPENPGSDVAGDAAAALALMYLNYKDRDLAYAEKCLQYAKDLYEFGMTYRGNSKGQSYYLPRDYLDELMWGSIWLYVATGEQKYMDNVDKLMVEKRIGDSGGNSFNDNWTQCWDYVLTGVFIKLAVLSDNPLYKEIAEDHLDYWQNRLKSSPGGIRFLDSWGVCKYPAAESMVQLVYYKYTGDKRCLDFAKSQIDYILGDNPKKMSYVVGFGDNYPKFPHHRAASGRLEGPPADETKNDPQRHILYGALVGGADINDEYFDDIDMYVYSETGLDYNAGLVGALAGMSKYFGQGQMPEPVPDIEAKPTEYYCEAKIYEESSSGITVDLNMYNIVTSPPQYEPGLSCRYFIDLSEYAGENIDLSKFVTKVYYSPAGAEISGLKPWDKDKNIYYVEISFPNPVYARTYVQFAVYYYENKLWDSSNDFSYKGLTNTYKVLENIPVYKYGVQVSGVDPSGNKPDDTTPTPEPTKYIYGDVNGDGDINSVDYALIKMYLLGMIKEFEYEYGSKAADVDGNGVINSIDYAYMKMYLLGMIKEFPVEEK</sequence>
<dbReference type="GO" id="GO:0030245">
    <property type="term" value="P:cellulose catabolic process"/>
    <property type="evidence" value="ECO:0007669"/>
    <property type="project" value="UniProtKB-KW"/>
</dbReference>
<dbReference type="InterPro" id="IPR008928">
    <property type="entry name" value="6-hairpin_glycosidase_sf"/>
</dbReference>
<organism evidence="9 10">
    <name type="scientific">Acetivibrio clariflavus (strain DSM 19732 / NBRC 101661 / EBR45)</name>
    <name type="common">Clostridium clariflavum</name>
    <dbReference type="NCBI Taxonomy" id="720554"/>
    <lineage>
        <taxon>Bacteria</taxon>
        <taxon>Bacillati</taxon>
        <taxon>Bacillota</taxon>
        <taxon>Clostridia</taxon>
        <taxon>Eubacteriales</taxon>
        <taxon>Oscillospiraceae</taxon>
        <taxon>Acetivibrio</taxon>
    </lineage>
</organism>
<evidence type="ECO:0000259" key="8">
    <source>
        <dbReference type="PROSITE" id="PS51766"/>
    </source>
</evidence>
<keyword evidence="4 5" id="KW-0624">Polysaccharide degradation</keyword>
<dbReference type="RefSeq" id="WP_014254809.1">
    <property type="nucleotide sequence ID" value="NC_016627.1"/>
</dbReference>
<dbReference type="OrthoDB" id="2078300at2"/>
<feature type="domain" description="Dockerin" evidence="8">
    <location>
        <begin position="637"/>
        <end position="707"/>
    </location>
</feature>
<evidence type="ECO:0000259" key="7">
    <source>
        <dbReference type="PROSITE" id="PS51172"/>
    </source>
</evidence>
<dbReference type="CDD" id="cd14256">
    <property type="entry name" value="Dockerin_I"/>
    <property type="match status" value="1"/>
</dbReference>
<dbReference type="Pfam" id="PF00759">
    <property type="entry name" value="Glyco_hydro_9"/>
    <property type="match status" value="1"/>
</dbReference>